<keyword evidence="2" id="KW-1185">Reference proteome</keyword>
<dbReference type="AlphaFoldDB" id="A0A1E3NF01"/>
<organism evidence="1 2">
    <name type="scientific">Pichia membranifaciens NRRL Y-2026</name>
    <dbReference type="NCBI Taxonomy" id="763406"/>
    <lineage>
        <taxon>Eukaryota</taxon>
        <taxon>Fungi</taxon>
        <taxon>Dikarya</taxon>
        <taxon>Ascomycota</taxon>
        <taxon>Saccharomycotina</taxon>
        <taxon>Pichiomycetes</taxon>
        <taxon>Pichiales</taxon>
        <taxon>Pichiaceae</taxon>
        <taxon>Pichia</taxon>
    </lineage>
</organism>
<accession>A0A1E3NF01</accession>
<evidence type="ECO:0000313" key="1">
    <source>
        <dbReference type="EMBL" id="ODQ44717.1"/>
    </source>
</evidence>
<gene>
    <name evidence="1" type="ORF">PICMEDRAFT_13382</name>
</gene>
<dbReference type="InterPro" id="IPR014842">
    <property type="entry name" value="AFT"/>
</dbReference>
<name>A0A1E3NF01_9ASCO</name>
<dbReference type="GO" id="GO:0045944">
    <property type="term" value="P:positive regulation of transcription by RNA polymerase II"/>
    <property type="evidence" value="ECO:0007669"/>
    <property type="project" value="InterPro"/>
</dbReference>
<dbReference type="Pfam" id="PF08731">
    <property type="entry name" value="AFT"/>
    <property type="match status" value="1"/>
</dbReference>
<dbReference type="GeneID" id="30176739"/>
<dbReference type="GO" id="GO:0010106">
    <property type="term" value="P:cellular response to iron ion starvation"/>
    <property type="evidence" value="ECO:0007669"/>
    <property type="project" value="InterPro"/>
</dbReference>
<proteinExistence type="predicted"/>
<dbReference type="RefSeq" id="XP_019015830.1">
    <property type="nucleotide sequence ID" value="XM_019160052.1"/>
</dbReference>
<dbReference type="Proteomes" id="UP000094455">
    <property type="component" value="Unassembled WGS sequence"/>
</dbReference>
<dbReference type="EMBL" id="KV454006">
    <property type="protein sequence ID" value="ODQ44717.1"/>
    <property type="molecule type" value="Genomic_DNA"/>
</dbReference>
<reference evidence="1 2" key="1">
    <citation type="journal article" date="2016" name="Proc. Natl. Acad. Sci. U.S.A.">
        <title>Comparative genomics of biotechnologically important yeasts.</title>
        <authorList>
            <person name="Riley R."/>
            <person name="Haridas S."/>
            <person name="Wolfe K.H."/>
            <person name="Lopes M.R."/>
            <person name="Hittinger C.T."/>
            <person name="Goeker M."/>
            <person name="Salamov A.A."/>
            <person name="Wisecaver J.H."/>
            <person name="Long T.M."/>
            <person name="Calvey C.H."/>
            <person name="Aerts A.L."/>
            <person name="Barry K.W."/>
            <person name="Choi C."/>
            <person name="Clum A."/>
            <person name="Coughlan A.Y."/>
            <person name="Deshpande S."/>
            <person name="Douglass A.P."/>
            <person name="Hanson S.J."/>
            <person name="Klenk H.-P."/>
            <person name="LaButti K.M."/>
            <person name="Lapidus A."/>
            <person name="Lindquist E.A."/>
            <person name="Lipzen A.M."/>
            <person name="Meier-Kolthoff J.P."/>
            <person name="Ohm R.A."/>
            <person name="Otillar R.P."/>
            <person name="Pangilinan J.L."/>
            <person name="Peng Y."/>
            <person name="Rokas A."/>
            <person name="Rosa C.A."/>
            <person name="Scheuner C."/>
            <person name="Sibirny A.A."/>
            <person name="Slot J.C."/>
            <person name="Stielow J.B."/>
            <person name="Sun H."/>
            <person name="Kurtzman C.P."/>
            <person name="Blackwell M."/>
            <person name="Grigoriev I.V."/>
            <person name="Jeffries T.W."/>
        </authorList>
    </citation>
    <scope>NUCLEOTIDE SEQUENCE [LARGE SCALE GENOMIC DNA]</scope>
    <source>
        <strain evidence="1 2">NRRL Y-2026</strain>
    </source>
</reference>
<sequence length="180" mass="20434">MAGRGDDRQLQLSLVDLQEFNSEAILRSFVCEYAEKHGFRAVITHSNDKAIHFACQHHRRSGRKNGSERQPLEQGCPFALAAYHSKSTRSWTLKTKNCVHNHPCGSAQNAAQKRVCADIAALHRAGNKPAFIQQKVVSNHPDMEHVVTRKFVYETLRNLRKRELRARRAAPPLEDSLLET</sequence>
<evidence type="ECO:0000313" key="2">
    <source>
        <dbReference type="Proteomes" id="UP000094455"/>
    </source>
</evidence>
<dbReference type="STRING" id="763406.A0A1E3NF01"/>
<protein>
    <recommendedName>
        <fullName evidence="3">FAR1 domain-containing protein</fullName>
    </recommendedName>
</protein>
<dbReference type="GO" id="GO:0000981">
    <property type="term" value="F:DNA-binding transcription factor activity, RNA polymerase II-specific"/>
    <property type="evidence" value="ECO:0007669"/>
    <property type="project" value="InterPro"/>
</dbReference>
<evidence type="ECO:0008006" key="3">
    <source>
        <dbReference type="Google" id="ProtNLM"/>
    </source>
</evidence>